<keyword evidence="4" id="KW-1185">Reference proteome</keyword>
<dbReference type="EC" id="2.4.1.11" evidence="3"/>
<dbReference type="Pfam" id="PF00534">
    <property type="entry name" value="Glycos_transf_1"/>
    <property type="match status" value="1"/>
</dbReference>
<feature type="domain" description="Glycosyltransferase subfamily 4-like N-terminal" evidence="2">
    <location>
        <begin position="20"/>
        <end position="180"/>
    </location>
</feature>
<dbReference type="EMBL" id="CAMAPC010000005">
    <property type="protein sequence ID" value="CAH9056739.1"/>
    <property type="molecule type" value="Genomic_DNA"/>
</dbReference>
<keyword evidence="3" id="KW-0328">Glycosyltransferase</keyword>
<dbReference type="InterPro" id="IPR001296">
    <property type="entry name" value="Glyco_trans_1"/>
</dbReference>
<dbReference type="Proteomes" id="UP001152467">
    <property type="component" value="Unassembled WGS sequence"/>
</dbReference>
<comment type="caution">
    <text evidence="3">The sequence shown here is derived from an EMBL/GenBank/DDBJ whole genome shotgun (WGS) entry which is preliminary data.</text>
</comment>
<dbReference type="Gene3D" id="3.40.50.2000">
    <property type="entry name" value="Glycogen Phosphorylase B"/>
    <property type="match status" value="2"/>
</dbReference>
<organism evidence="3 4">
    <name type="scientific">Pseudoalteromonas holothuriae</name>
    <dbReference type="NCBI Taxonomy" id="2963714"/>
    <lineage>
        <taxon>Bacteria</taxon>
        <taxon>Pseudomonadati</taxon>
        <taxon>Pseudomonadota</taxon>
        <taxon>Gammaproteobacteria</taxon>
        <taxon>Alteromonadales</taxon>
        <taxon>Pseudoalteromonadaceae</taxon>
        <taxon>Pseudoalteromonas</taxon>
    </lineage>
</organism>
<dbReference type="AlphaFoldDB" id="A0A9W4QWZ5"/>
<proteinExistence type="predicted"/>
<evidence type="ECO:0000313" key="3">
    <source>
        <dbReference type="EMBL" id="CAH9056739.1"/>
    </source>
</evidence>
<protein>
    <submittedName>
        <fullName evidence="3">Glycogen synthase</fullName>
        <ecNumber evidence="3">2.4.1.11</ecNumber>
    </submittedName>
</protein>
<dbReference type="PANTHER" id="PTHR12526:SF630">
    <property type="entry name" value="GLYCOSYLTRANSFERASE"/>
    <property type="match status" value="1"/>
</dbReference>
<keyword evidence="3" id="KW-0808">Transferase</keyword>
<reference evidence="3" key="1">
    <citation type="submission" date="2022-07" db="EMBL/GenBank/DDBJ databases">
        <authorList>
            <person name="Criscuolo A."/>
        </authorList>
    </citation>
    <scope>NUCLEOTIDE SEQUENCE</scope>
    <source>
        <strain evidence="3">CIP111854</strain>
    </source>
</reference>
<evidence type="ECO:0000313" key="4">
    <source>
        <dbReference type="Proteomes" id="UP001152467"/>
    </source>
</evidence>
<dbReference type="GO" id="GO:1901135">
    <property type="term" value="P:carbohydrate derivative metabolic process"/>
    <property type="evidence" value="ECO:0007669"/>
    <property type="project" value="UniProtKB-ARBA"/>
</dbReference>
<gene>
    <name evidence="3" type="ORF">PSECIP111854_01854</name>
</gene>
<sequence length="385" mass="43212">MHIVVLPSWYPSDQHDAAGSFFREQAIALSESDIDVAVLAVCLHGLRNWRAIFSQGVDESIDLGLPTYRLNVMRWLPRSAKFDEIVVRFGLKLLFKRYVKKHGLPDAIHAQCALFGGVVARELSAEFNIPYLVTEHCSIYARDLVTQKDKVLAKKVFEQANKLIAVSEPFANDLKAAFCETAHQVWNIIPNMVEQQFLDNFEEPKKNNKFSFIAIGSLNKNKAIDNLLLAFYEQFRTNKNVTLTIAGDGVERANLELLSRELKLESQVTFLGNINRARALEEISNASVLVSASKYETFGVVLIEALALGKPVIATQCGGPETIVTSKVGLLAKNDNVQSLATQLQQLHLTYDSYNPVEIHEYCKLRFGKKAYINSMTKQFQDVIT</sequence>
<dbReference type="SUPFAM" id="SSF53756">
    <property type="entry name" value="UDP-Glycosyltransferase/glycogen phosphorylase"/>
    <property type="match status" value="1"/>
</dbReference>
<dbReference type="PANTHER" id="PTHR12526">
    <property type="entry name" value="GLYCOSYLTRANSFERASE"/>
    <property type="match status" value="1"/>
</dbReference>
<evidence type="ECO:0000259" key="2">
    <source>
        <dbReference type="Pfam" id="PF13579"/>
    </source>
</evidence>
<accession>A0A9W4QWZ5</accession>
<dbReference type="InterPro" id="IPR028098">
    <property type="entry name" value="Glyco_trans_4-like_N"/>
</dbReference>
<dbReference type="RefSeq" id="WP_261626251.1">
    <property type="nucleotide sequence ID" value="NZ_CAMAPC010000005.1"/>
</dbReference>
<name>A0A9W4QWZ5_9GAMM</name>
<feature type="domain" description="Glycosyl transferase family 1" evidence="1">
    <location>
        <begin position="200"/>
        <end position="347"/>
    </location>
</feature>
<dbReference type="GO" id="GO:0004373">
    <property type="term" value="F:alpha-1,4-glucan glucosyltransferase (UDP-glucose donor) activity"/>
    <property type="evidence" value="ECO:0007669"/>
    <property type="project" value="UniProtKB-EC"/>
</dbReference>
<evidence type="ECO:0000259" key="1">
    <source>
        <dbReference type="Pfam" id="PF00534"/>
    </source>
</evidence>
<dbReference type="Pfam" id="PF13579">
    <property type="entry name" value="Glyco_trans_4_4"/>
    <property type="match status" value="1"/>
</dbReference>